<dbReference type="InterPro" id="IPR055294">
    <property type="entry name" value="FBL60-like"/>
</dbReference>
<dbReference type="EMBL" id="OX459124">
    <property type="protein sequence ID" value="CAI9112464.1"/>
    <property type="molecule type" value="Genomic_DNA"/>
</dbReference>
<dbReference type="PANTHER" id="PTHR31293">
    <property type="entry name" value="RNI-LIKE SUPERFAMILY PROTEIN"/>
    <property type="match status" value="1"/>
</dbReference>
<gene>
    <name evidence="1" type="ORF">OLC1_LOCUS19662</name>
</gene>
<evidence type="ECO:0000313" key="1">
    <source>
        <dbReference type="EMBL" id="CAI9112464.1"/>
    </source>
</evidence>
<dbReference type="Proteomes" id="UP001161247">
    <property type="component" value="Chromosome 7"/>
</dbReference>
<reference evidence="1" key="1">
    <citation type="submission" date="2023-03" db="EMBL/GenBank/DDBJ databases">
        <authorList>
            <person name="Julca I."/>
        </authorList>
    </citation>
    <scope>NUCLEOTIDE SEQUENCE</scope>
</reference>
<dbReference type="SUPFAM" id="SSF81383">
    <property type="entry name" value="F-box domain"/>
    <property type="match status" value="1"/>
</dbReference>
<proteinExistence type="predicted"/>
<name>A0AAV1DX02_OLDCO</name>
<evidence type="ECO:0000313" key="2">
    <source>
        <dbReference type="Proteomes" id="UP001161247"/>
    </source>
</evidence>
<dbReference type="AlphaFoldDB" id="A0AAV1DX02"/>
<protein>
    <submittedName>
        <fullName evidence="1">OLC1v1012917C1</fullName>
    </submittedName>
</protein>
<keyword evidence="2" id="KW-1185">Reference proteome</keyword>
<sequence length="209" mass="24131">MASSSENPQSSPGSDASPFDDRISNLTESIICYILSFSHTNKAVATSTLSKSWQFLWTKANTFWLDNNGNDFEDFEETVDKVLMIQLEFEKLDNFHLYWSKDDYIDPANLSKWISEAIARNVKVIGIIDESPHYDDELIQLPVSLFTSKTLKSLSLQGPFLVEVPGTIYLPKLRDLQLNYVLYCWARFPSNWANKKETKPSLIRLWFWS</sequence>
<dbReference type="PANTHER" id="PTHR31293:SF12">
    <property type="entry name" value="RNI-LIKE SUPERFAMILY PROTEIN"/>
    <property type="match status" value="1"/>
</dbReference>
<organism evidence="1 2">
    <name type="scientific">Oldenlandia corymbosa var. corymbosa</name>
    <dbReference type="NCBI Taxonomy" id="529605"/>
    <lineage>
        <taxon>Eukaryota</taxon>
        <taxon>Viridiplantae</taxon>
        <taxon>Streptophyta</taxon>
        <taxon>Embryophyta</taxon>
        <taxon>Tracheophyta</taxon>
        <taxon>Spermatophyta</taxon>
        <taxon>Magnoliopsida</taxon>
        <taxon>eudicotyledons</taxon>
        <taxon>Gunneridae</taxon>
        <taxon>Pentapetalae</taxon>
        <taxon>asterids</taxon>
        <taxon>lamiids</taxon>
        <taxon>Gentianales</taxon>
        <taxon>Rubiaceae</taxon>
        <taxon>Rubioideae</taxon>
        <taxon>Spermacoceae</taxon>
        <taxon>Hedyotis-Oldenlandia complex</taxon>
        <taxon>Oldenlandia</taxon>
    </lineage>
</organism>
<accession>A0AAV1DX02</accession>
<dbReference type="InterPro" id="IPR036047">
    <property type="entry name" value="F-box-like_dom_sf"/>
</dbReference>